<evidence type="ECO:0000259" key="8">
    <source>
        <dbReference type="Pfam" id="PF16363"/>
    </source>
</evidence>
<proteinExistence type="inferred from homology"/>
<comment type="function">
    <text evidence="6 7">Catalyzes the conversion of GDP-D-mannose to GDP-4-dehydro-6-deoxy-D-mannose.</text>
</comment>
<evidence type="ECO:0000256" key="4">
    <source>
        <dbReference type="ARBA" id="ARBA00011989"/>
    </source>
</evidence>
<comment type="catalytic activity">
    <reaction evidence="1 7">
        <text>GDP-alpha-D-mannose = GDP-4-dehydro-alpha-D-rhamnose + H2O</text>
        <dbReference type="Rhea" id="RHEA:23820"/>
        <dbReference type="ChEBI" id="CHEBI:15377"/>
        <dbReference type="ChEBI" id="CHEBI:57527"/>
        <dbReference type="ChEBI" id="CHEBI:57964"/>
        <dbReference type="EC" id="4.2.1.47"/>
    </reaction>
</comment>
<evidence type="ECO:0000256" key="1">
    <source>
        <dbReference type="ARBA" id="ARBA00000188"/>
    </source>
</evidence>
<dbReference type="GO" id="GO:0070401">
    <property type="term" value="F:NADP+ binding"/>
    <property type="evidence" value="ECO:0007669"/>
    <property type="project" value="UniProtKB-UniRule"/>
</dbReference>
<dbReference type="AlphaFoldDB" id="A0A832EKA5"/>
<comment type="caution">
    <text evidence="9">The sequence shown here is derived from an EMBL/GenBank/DDBJ whole genome shotgun (WGS) entry which is preliminary data.</text>
</comment>
<dbReference type="PANTHER" id="PTHR43715">
    <property type="entry name" value="GDP-MANNOSE 4,6-DEHYDRATASE"/>
    <property type="match status" value="1"/>
</dbReference>
<dbReference type="EC" id="4.2.1.47" evidence="4 7"/>
<dbReference type="PANTHER" id="PTHR43715:SF1">
    <property type="entry name" value="GDP-MANNOSE 4,6 DEHYDRATASE"/>
    <property type="match status" value="1"/>
</dbReference>
<dbReference type="Gene3D" id="3.90.25.10">
    <property type="entry name" value="UDP-galactose 4-epimerase, domain 1"/>
    <property type="match status" value="1"/>
</dbReference>
<dbReference type="CDD" id="cd05260">
    <property type="entry name" value="GDP_MD_SDR_e"/>
    <property type="match status" value="1"/>
</dbReference>
<name>A0A832EKA5_9BACT</name>
<feature type="domain" description="NAD(P)-binding" evidence="8">
    <location>
        <begin position="7"/>
        <end position="330"/>
    </location>
</feature>
<dbReference type="SUPFAM" id="SSF51735">
    <property type="entry name" value="NAD(P)-binding Rossmann-fold domains"/>
    <property type="match status" value="1"/>
</dbReference>
<dbReference type="GO" id="GO:0042351">
    <property type="term" value="P:'de novo' GDP-L-fucose biosynthetic process"/>
    <property type="evidence" value="ECO:0007669"/>
    <property type="project" value="TreeGrafter"/>
</dbReference>
<evidence type="ECO:0000256" key="6">
    <source>
        <dbReference type="ARBA" id="ARBA00059383"/>
    </source>
</evidence>
<comment type="cofactor">
    <cofactor evidence="2 7">
        <name>NADP(+)</name>
        <dbReference type="ChEBI" id="CHEBI:58349"/>
    </cofactor>
</comment>
<accession>A0A832EKA5</accession>
<organism evidence="9">
    <name type="scientific">Desulfacinum infernum</name>
    <dbReference type="NCBI Taxonomy" id="35837"/>
    <lineage>
        <taxon>Bacteria</taxon>
        <taxon>Pseudomonadati</taxon>
        <taxon>Thermodesulfobacteriota</taxon>
        <taxon>Syntrophobacteria</taxon>
        <taxon>Syntrophobacterales</taxon>
        <taxon>Syntrophobacteraceae</taxon>
        <taxon>Desulfacinum</taxon>
    </lineage>
</organism>
<dbReference type="FunFam" id="3.40.50.720:FF:000924">
    <property type="entry name" value="GDP-mannose 4,6 dehydratase"/>
    <property type="match status" value="1"/>
</dbReference>
<gene>
    <name evidence="7 9" type="primary">gmd</name>
    <name evidence="9" type="ORF">ENS06_12890</name>
</gene>
<sequence>MAQPTALITGITGQDAAYLATFLLEKDYRVVGTYRRTASSNLWRLEEMGVLDRIELIPMDLLEMTNVVRVIQKVRPSEVYNLGAQSFVGVSFEQAVYTSQVNAIGVCYLLEAVRTLDGSIRFYQASTSEMFGKVREEPQNENTPFYPRSPYAVAKVYAHYMTVNYREAHGLHASCGILFNHESPLRGREFVTRKITASLAKIAHGQQDVLELGNLEAKRDWGYAADYVRGMWMMLQHPHGDDYVLATGESHSVREFVDKAAECAGFRLAWEGEAVSARGIDRASGKTIVRVNPDFFRPAEVERLRGDATKARRVLGWHPEVTFEQLVEIMVRADMDRAARGQLLHLRF</sequence>
<protein>
    <recommendedName>
        <fullName evidence="4 7">GDP-mannose 4,6-dehydratase</fullName>
        <ecNumber evidence="4 7">4.2.1.47</ecNumber>
    </recommendedName>
    <alternativeName>
        <fullName evidence="7">GDP-D-mannose dehydratase</fullName>
    </alternativeName>
</protein>
<dbReference type="Pfam" id="PF16363">
    <property type="entry name" value="GDP_Man_Dehyd"/>
    <property type="match status" value="1"/>
</dbReference>
<dbReference type="InterPro" id="IPR016040">
    <property type="entry name" value="NAD(P)-bd_dom"/>
</dbReference>
<keyword evidence="7" id="KW-0521">NADP</keyword>
<keyword evidence="5 7" id="KW-0456">Lyase</keyword>
<reference evidence="9" key="1">
    <citation type="journal article" date="2020" name="mSystems">
        <title>Genome- and Community-Level Interaction Insights into Carbon Utilization and Element Cycling Functions of Hydrothermarchaeota in Hydrothermal Sediment.</title>
        <authorList>
            <person name="Zhou Z."/>
            <person name="Liu Y."/>
            <person name="Xu W."/>
            <person name="Pan J."/>
            <person name="Luo Z.H."/>
            <person name="Li M."/>
        </authorList>
    </citation>
    <scope>NUCLEOTIDE SEQUENCE [LARGE SCALE GENOMIC DNA]</scope>
    <source>
        <strain evidence="9">SpSt-456</strain>
    </source>
</reference>
<evidence type="ECO:0000313" key="9">
    <source>
        <dbReference type="EMBL" id="HFK98200.1"/>
    </source>
</evidence>
<evidence type="ECO:0000256" key="7">
    <source>
        <dbReference type="HAMAP-Rule" id="MF_00955"/>
    </source>
</evidence>
<evidence type="ECO:0000256" key="5">
    <source>
        <dbReference type="ARBA" id="ARBA00023239"/>
    </source>
</evidence>
<dbReference type="EMBL" id="DSTK01000038">
    <property type="protein sequence ID" value="HFK98200.1"/>
    <property type="molecule type" value="Genomic_DNA"/>
</dbReference>
<evidence type="ECO:0000256" key="3">
    <source>
        <dbReference type="ARBA" id="ARBA00009263"/>
    </source>
</evidence>
<comment type="similarity">
    <text evidence="3 7">Belongs to the NAD(P)-dependent epimerase/dehydratase family. GDP-mannose 4,6-dehydratase subfamily.</text>
</comment>
<evidence type="ECO:0000256" key="2">
    <source>
        <dbReference type="ARBA" id="ARBA00001937"/>
    </source>
</evidence>
<dbReference type="InterPro" id="IPR036291">
    <property type="entry name" value="NAD(P)-bd_dom_sf"/>
</dbReference>
<dbReference type="HAMAP" id="MF_00955">
    <property type="entry name" value="GDP_Man_dehydratase"/>
    <property type="match status" value="1"/>
</dbReference>
<dbReference type="Gene3D" id="3.40.50.720">
    <property type="entry name" value="NAD(P)-binding Rossmann-like Domain"/>
    <property type="match status" value="1"/>
</dbReference>
<dbReference type="GO" id="GO:0008446">
    <property type="term" value="F:GDP-mannose 4,6-dehydratase activity"/>
    <property type="evidence" value="ECO:0007669"/>
    <property type="project" value="UniProtKB-UniRule"/>
</dbReference>
<dbReference type="NCBIfam" id="TIGR01472">
    <property type="entry name" value="gmd"/>
    <property type="match status" value="1"/>
</dbReference>
<comment type="caution">
    <text evidence="7">Lacks conserved residue(s) required for the propagation of feature annotation.</text>
</comment>
<dbReference type="InterPro" id="IPR006368">
    <property type="entry name" value="GDP_Man_deHydtase"/>
</dbReference>